<feature type="domain" description="HTH araC/xylS-type" evidence="4">
    <location>
        <begin position="260"/>
        <end position="358"/>
    </location>
</feature>
<dbReference type="AlphaFoldDB" id="I8RLY5"/>
<proteinExistence type="predicted"/>
<dbReference type="InterPro" id="IPR053142">
    <property type="entry name" value="PchR_regulatory_protein"/>
</dbReference>
<dbReference type="Proteomes" id="UP000004324">
    <property type="component" value="Unassembled WGS sequence"/>
</dbReference>
<dbReference type="InterPro" id="IPR020449">
    <property type="entry name" value="Tscrpt_reg_AraC-type_HTH"/>
</dbReference>
<dbReference type="GO" id="GO:0043565">
    <property type="term" value="F:sequence-specific DNA binding"/>
    <property type="evidence" value="ECO:0007669"/>
    <property type="project" value="InterPro"/>
</dbReference>
<keyword evidence="6" id="KW-1185">Reference proteome</keyword>
<dbReference type="RefSeq" id="WP_007932186.1">
    <property type="nucleotide sequence ID" value="NZ_AKVJ01000012.1"/>
</dbReference>
<dbReference type="PANTHER" id="PTHR47893:SF1">
    <property type="entry name" value="REGULATORY PROTEIN PCHR"/>
    <property type="match status" value="1"/>
</dbReference>
<evidence type="ECO:0000256" key="2">
    <source>
        <dbReference type="ARBA" id="ARBA00023125"/>
    </source>
</evidence>
<sequence length="361" mass="42192">MIGIHRGVKEGWATDTDEYWSGNAGLAAQLGCVNILRWEQHWVKYFLPPEHGDSWLVDIQAAKGLFVTSAYFTLLEPVAREYRIQQTGLWICSLERGEITVIEQGKKAWILTEGVHVLVNRGRPFKLIFSNAEPLCYTSVLAFEDLIAGWLKDRPQGFGIIAPESALQENEYRVFRQQTFSLRDALRWLPPHYNMPEVILLMDQIKLETRARRLPLLYFECKVIELLALIMRNVQDEWHWKIMKQDRSSYLNYQNRQYVVRVKEELDRNFITPLHIKQLAALAEMGTTKLRQCFKLYYQVTISEYIQQARMKHALRMLSDDALSIQNIAERVGYQNASKFTAVFKQVNGCTPRQFRQAMRL</sequence>
<evidence type="ECO:0000259" key="4">
    <source>
        <dbReference type="PROSITE" id="PS01124"/>
    </source>
</evidence>
<keyword evidence="1" id="KW-0805">Transcription regulation</keyword>
<dbReference type="PRINTS" id="PR00032">
    <property type="entry name" value="HTHARAC"/>
</dbReference>
<accession>I8RLY5</accession>
<dbReference type="PANTHER" id="PTHR47893">
    <property type="entry name" value="REGULATORY PROTEIN PCHR"/>
    <property type="match status" value="1"/>
</dbReference>
<protein>
    <submittedName>
        <fullName evidence="5">Helix-turn-helix, AraC domain-containing protein</fullName>
    </submittedName>
</protein>
<name>I8RLY5_9FIRM</name>
<comment type="caution">
    <text evidence="5">The sequence shown here is derived from an EMBL/GenBank/DDBJ whole genome shotgun (WGS) entry which is preliminary data.</text>
</comment>
<evidence type="ECO:0000313" key="6">
    <source>
        <dbReference type="Proteomes" id="UP000004324"/>
    </source>
</evidence>
<dbReference type="InterPro" id="IPR018060">
    <property type="entry name" value="HTH_AraC"/>
</dbReference>
<reference evidence="5 6" key="1">
    <citation type="journal article" date="2012" name="J. Bacteriol.">
        <title>Draft Genome Sequences for Two Metal-Reducing Pelosinus fermentans Strains Isolated from a Cr(VI)-Contaminated Site and for Type Strain R7.</title>
        <authorList>
            <person name="Brown S.D."/>
            <person name="Podar M."/>
            <person name="Klingeman D.M."/>
            <person name="Johnson C.M."/>
            <person name="Yang Z.K."/>
            <person name="Utturkar S.M."/>
            <person name="Land M.L."/>
            <person name="Mosher J.J."/>
            <person name="Hurt R.A.Jr."/>
            <person name="Phelps T.J."/>
            <person name="Palumbo A.V."/>
            <person name="Arkin A.P."/>
            <person name="Hazen T.C."/>
            <person name="Elias D.A."/>
        </authorList>
    </citation>
    <scope>NUCLEOTIDE SEQUENCE [LARGE SCALE GENOMIC DNA]</scope>
    <source>
        <strain evidence="5 6">B4</strain>
    </source>
</reference>
<dbReference type="PROSITE" id="PS01124">
    <property type="entry name" value="HTH_ARAC_FAMILY_2"/>
    <property type="match status" value="1"/>
</dbReference>
<dbReference type="EMBL" id="AKVJ01000012">
    <property type="protein sequence ID" value="EIW19710.1"/>
    <property type="molecule type" value="Genomic_DNA"/>
</dbReference>
<dbReference type="Pfam" id="PF12833">
    <property type="entry name" value="HTH_18"/>
    <property type="match status" value="1"/>
</dbReference>
<dbReference type="PROSITE" id="PS00041">
    <property type="entry name" value="HTH_ARAC_FAMILY_1"/>
    <property type="match status" value="1"/>
</dbReference>
<dbReference type="SUPFAM" id="SSF46689">
    <property type="entry name" value="Homeodomain-like"/>
    <property type="match status" value="2"/>
</dbReference>
<dbReference type="OrthoDB" id="9801123at2"/>
<organism evidence="5 6">
    <name type="scientific">Pelosinus fermentans B4</name>
    <dbReference type="NCBI Taxonomy" id="1149862"/>
    <lineage>
        <taxon>Bacteria</taxon>
        <taxon>Bacillati</taxon>
        <taxon>Bacillota</taxon>
        <taxon>Negativicutes</taxon>
        <taxon>Selenomonadales</taxon>
        <taxon>Sporomusaceae</taxon>
        <taxon>Pelosinus</taxon>
    </lineage>
</organism>
<dbReference type="SMART" id="SM00342">
    <property type="entry name" value="HTH_ARAC"/>
    <property type="match status" value="1"/>
</dbReference>
<keyword evidence="2" id="KW-0238">DNA-binding</keyword>
<dbReference type="InterPro" id="IPR009057">
    <property type="entry name" value="Homeodomain-like_sf"/>
</dbReference>
<dbReference type="GO" id="GO:0003700">
    <property type="term" value="F:DNA-binding transcription factor activity"/>
    <property type="evidence" value="ECO:0007669"/>
    <property type="project" value="InterPro"/>
</dbReference>
<evidence type="ECO:0000313" key="5">
    <source>
        <dbReference type="EMBL" id="EIW19710.1"/>
    </source>
</evidence>
<evidence type="ECO:0000256" key="3">
    <source>
        <dbReference type="ARBA" id="ARBA00023163"/>
    </source>
</evidence>
<dbReference type="InterPro" id="IPR018062">
    <property type="entry name" value="HTH_AraC-typ_CS"/>
</dbReference>
<dbReference type="Gene3D" id="1.10.10.60">
    <property type="entry name" value="Homeodomain-like"/>
    <property type="match status" value="2"/>
</dbReference>
<keyword evidence="3" id="KW-0804">Transcription</keyword>
<dbReference type="PATRIC" id="fig|1149862.3.peg.1155"/>
<gene>
    <name evidence="5" type="ORF">FB4_2609</name>
</gene>
<evidence type="ECO:0000256" key="1">
    <source>
        <dbReference type="ARBA" id="ARBA00023015"/>
    </source>
</evidence>